<comment type="catalytic activity">
    <reaction evidence="15 17 19">
        <text>(6S)-NADHX + ADP = AMP + phosphate + NADH + H(+)</text>
        <dbReference type="Rhea" id="RHEA:32223"/>
        <dbReference type="ChEBI" id="CHEBI:15378"/>
        <dbReference type="ChEBI" id="CHEBI:43474"/>
        <dbReference type="ChEBI" id="CHEBI:57945"/>
        <dbReference type="ChEBI" id="CHEBI:64074"/>
        <dbReference type="ChEBI" id="CHEBI:456215"/>
        <dbReference type="ChEBI" id="CHEBI:456216"/>
        <dbReference type="EC" id="4.2.1.136"/>
    </reaction>
</comment>
<keyword evidence="23" id="KW-1185">Reference proteome</keyword>
<dbReference type="CDD" id="cd01171">
    <property type="entry name" value="YXKO-related"/>
    <property type="match status" value="1"/>
</dbReference>
<sequence length="494" mass="49433">MIRAFTIEQVRAAEDAVRQQVEPGELMQRAAYGLAEVAKARLGSQPADGAGDEDDNGAERVVVLAGSGDNGGDALYAAARLASAGLNVIALLVGSRTHAGGLEQALADGVVPVEWRTGAAPDAAVGALAEASLVLDGIVGIGGKPGLPAHLRDLPDLIAPDAYVIAVDLPSGVDPSGEVGADCLFADETVTFSLLKPCHLLPAAEAACGLLTVVDIGVPEPDSPAVVRYERDDVAASWPVPGPFDDKYSRGVLGVVTGSESYPGAAVLGVTAAVTAGVGMVRYIGPARATDLVLQHVPEIVTGPGRVQAWLLGSGWDGHGGAPELVGEILDGDLPVVLDAGALDLLDDPRSGATLLTPHAGELQRLARRLELDDTTGVSGARAVADELNAHVLLKGAVTVIVPPSHSGAPIVSQTAGPAWLATAGSGDVLAGLIAAVAAGGLDLPIAAALGVLVHGGAAEAANPGGPVRALDVARSAGRVVADLLGAARRDTST</sequence>
<dbReference type="RefSeq" id="WP_115922319.1">
    <property type="nucleotide sequence ID" value="NZ_QTUA01000001.1"/>
</dbReference>
<feature type="binding site" evidence="17">
    <location>
        <position position="427"/>
    </location>
    <ligand>
        <name>AMP</name>
        <dbReference type="ChEBI" id="CHEBI:456215"/>
    </ligand>
</feature>
<feature type="binding site" evidence="17">
    <location>
        <position position="265"/>
    </location>
    <ligand>
        <name>(6S)-NADPHX</name>
        <dbReference type="ChEBI" id="CHEBI:64076"/>
    </ligand>
</feature>
<protein>
    <recommendedName>
        <fullName evidence="19">Bifunctional NAD(P)H-hydrate repair enzyme</fullName>
    </recommendedName>
    <alternativeName>
        <fullName evidence="19">Nicotinamide nucleotide repair protein</fullName>
    </alternativeName>
    <domain>
        <recommendedName>
            <fullName evidence="19">ADP-dependent (S)-NAD(P)H-hydrate dehydratase</fullName>
            <ecNumber evidence="19">4.2.1.136</ecNumber>
        </recommendedName>
        <alternativeName>
            <fullName evidence="19">ADP-dependent NAD(P)HX dehydratase</fullName>
        </alternativeName>
    </domain>
    <domain>
        <recommendedName>
            <fullName evidence="19">NAD(P)H-hydrate epimerase</fullName>
            <ecNumber evidence="19">5.1.99.6</ecNumber>
        </recommendedName>
    </domain>
</protein>
<keyword evidence="22" id="KW-0418">Kinase</keyword>
<dbReference type="Gene3D" id="3.40.1190.20">
    <property type="match status" value="1"/>
</dbReference>
<dbReference type="PANTHER" id="PTHR12592">
    <property type="entry name" value="ATP-DEPENDENT (S)-NAD(P)H-HYDRATE DEHYDRATASE FAMILY MEMBER"/>
    <property type="match status" value="1"/>
</dbReference>
<dbReference type="EMBL" id="QTUA01000001">
    <property type="protein sequence ID" value="REF30310.1"/>
    <property type="molecule type" value="Genomic_DNA"/>
</dbReference>
<accession>A0A3D9UQQ3</accession>
<feature type="binding site" evidence="17">
    <location>
        <position position="428"/>
    </location>
    <ligand>
        <name>(6S)-NADPHX</name>
        <dbReference type="ChEBI" id="CHEBI:64076"/>
    </ligand>
</feature>
<evidence type="ECO:0000259" key="20">
    <source>
        <dbReference type="PROSITE" id="PS51383"/>
    </source>
</evidence>
<dbReference type="Pfam" id="PF03853">
    <property type="entry name" value="YjeF_N"/>
    <property type="match status" value="1"/>
</dbReference>
<evidence type="ECO:0000256" key="12">
    <source>
        <dbReference type="ARBA" id="ARBA00023239"/>
    </source>
</evidence>
<dbReference type="Gene3D" id="3.40.50.10260">
    <property type="entry name" value="YjeF N-terminal domain"/>
    <property type="match status" value="1"/>
</dbReference>
<name>A0A3D9UQQ3_9MICO</name>
<dbReference type="InterPro" id="IPR000631">
    <property type="entry name" value="CARKD"/>
</dbReference>
<feature type="domain" description="YjeF C-terminal" evidence="20">
    <location>
        <begin position="230"/>
        <end position="484"/>
    </location>
</feature>
<evidence type="ECO:0000259" key="21">
    <source>
        <dbReference type="PROSITE" id="PS51385"/>
    </source>
</evidence>
<comment type="similarity">
    <text evidence="3 19">In the N-terminal section; belongs to the NnrE/AIBP family.</text>
</comment>
<feature type="binding site" evidence="18">
    <location>
        <begin position="69"/>
        <end position="73"/>
    </location>
    <ligand>
        <name>(6S)-NADPHX</name>
        <dbReference type="ChEBI" id="CHEBI:64076"/>
    </ligand>
</feature>
<feature type="binding site" evidence="18">
    <location>
        <position position="171"/>
    </location>
    <ligand>
        <name>K(+)</name>
        <dbReference type="ChEBI" id="CHEBI:29103"/>
    </ligand>
</feature>
<comment type="catalytic activity">
    <reaction evidence="16 17 19">
        <text>(6S)-NADPHX + ADP = AMP + phosphate + NADPH + H(+)</text>
        <dbReference type="Rhea" id="RHEA:32235"/>
        <dbReference type="ChEBI" id="CHEBI:15378"/>
        <dbReference type="ChEBI" id="CHEBI:43474"/>
        <dbReference type="ChEBI" id="CHEBI:57783"/>
        <dbReference type="ChEBI" id="CHEBI:64076"/>
        <dbReference type="ChEBI" id="CHEBI:456215"/>
        <dbReference type="ChEBI" id="CHEBI:456216"/>
        <dbReference type="EC" id="4.2.1.136"/>
    </reaction>
</comment>
<dbReference type="AlphaFoldDB" id="A0A3D9UQQ3"/>
<dbReference type="PANTHER" id="PTHR12592:SF0">
    <property type="entry name" value="ATP-DEPENDENT (S)-NAD(P)H-HYDRATE DEHYDRATASE"/>
    <property type="match status" value="1"/>
</dbReference>
<evidence type="ECO:0000256" key="7">
    <source>
        <dbReference type="ARBA" id="ARBA00022840"/>
    </source>
</evidence>
<evidence type="ECO:0000256" key="11">
    <source>
        <dbReference type="ARBA" id="ARBA00023235"/>
    </source>
</evidence>
<keyword evidence="8 17" id="KW-0521">NADP</keyword>
<proteinExistence type="inferred from homology"/>
<dbReference type="OrthoDB" id="9806925at2"/>
<comment type="caution">
    <text evidence="18">Lacks conserved residue(s) required for the propagation of feature annotation.</text>
</comment>
<feature type="binding site" evidence="17">
    <location>
        <begin position="395"/>
        <end position="399"/>
    </location>
    <ligand>
        <name>AMP</name>
        <dbReference type="ChEBI" id="CHEBI:456215"/>
    </ligand>
</feature>
<dbReference type="SUPFAM" id="SSF64153">
    <property type="entry name" value="YjeF N-terminal domain-like"/>
    <property type="match status" value="1"/>
</dbReference>
<evidence type="ECO:0000313" key="22">
    <source>
        <dbReference type="EMBL" id="REF30310.1"/>
    </source>
</evidence>
<dbReference type="HAMAP" id="MF_01965">
    <property type="entry name" value="NADHX_dehydratase"/>
    <property type="match status" value="1"/>
</dbReference>
<dbReference type="Pfam" id="PF01256">
    <property type="entry name" value="Carb_kinase"/>
    <property type="match status" value="1"/>
</dbReference>
<keyword evidence="10 17" id="KW-0520">NAD</keyword>
<dbReference type="InterPro" id="IPR029056">
    <property type="entry name" value="Ribokinase-like"/>
</dbReference>
<comment type="similarity">
    <text evidence="18">Belongs to the NnrE/AIBP family.</text>
</comment>
<comment type="cofactor">
    <cofactor evidence="18 19">
        <name>K(+)</name>
        <dbReference type="ChEBI" id="CHEBI:29103"/>
    </cofactor>
    <text evidence="18 19">Binds 1 potassium ion per subunit.</text>
</comment>
<keyword evidence="13" id="KW-0511">Multifunctional enzyme</keyword>
<reference evidence="22 23" key="1">
    <citation type="submission" date="2018-08" db="EMBL/GenBank/DDBJ databases">
        <title>Sequencing the genomes of 1000 actinobacteria strains.</title>
        <authorList>
            <person name="Klenk H.-P."/>
        </authorList>
    </citation>
    <scope>NUCLEOTIDE SEQUENCE [LARGE SCALE GENOMIC DNA]</scope>
    <source>
        <strain evidence="22 23">DSM 22967</strain>
    </source>
</reference>
<dbReference type="EC" id="4.2.1.136" evidence="19"/>
<evidence type="ECO:0000256" key="18">
    <source>
        <dbReference type="HAMAP-Rule" id="MF_01966"/>
    </source>
</evidence>
<comment type="similarity">
    <text evidence="4 19">In the C-terminal section; belongs to the NnrD/CARKD family.</text>
</comment>
<feature type="binding site" evidence="18">
    <location>
        <position position="136"/>
    </location>
    <ligand>
        <name>K(+)</name>
        <dbReference type="ChEBI" id="CHEBI:29103"/>
    </ligand>
</feature>
<comment type="similarity">
    <text evidence="17">Belongs to the NnrD/CARKD family.</text>
</comment>
<keyword evidence="12 17" id="KW-0456">Lyase</keyword>
<comment type="function">
    <text evidence="14 19">Bifunctional enzyme that catalyzes the epimerization of the S- and R-forms of NAD(P)HX and the dehydration of the S-form of NAD(P)HX at the expense of ADP, which is converted to AMP. This allows the repair of both epimers of NAD(P)HX, a damaged form of NAD(P)H that is a result of enzymatic or heat-dependent hydration.</text>
</comment>
<dbReference type="GO" id="GO:0005524">
    <property type="term" value="F:ATP binding"/>
    <property type="evidence" value="ECO:0007669"/>
    <property type="project" value="UniProtKB-UniRule"/>
</dbReference>
<dbReference type="GO" id="GO:0052855">
    <property type="term" value="F:ADP-dependent NAD(P)H-hydrate dehydratase activity"/>
    <property type="evidence" value="ECO:0007669"/>
    <property type="project" value="UniProtKB-UniRule"/>
</dbReference>
<evidence type="ECO:0000256" key="4">
    <source>
        <dbReference type="ARBA" id="ARBA00009524"/>
    </source>
</evidence>
<comment type="subunit">
    <text evidence="17">Homotetramer.</text>
</comment>
<feature type="domain" description="YjeF N-terminal" evidence="21">
    <location>
        <begin position="10"/>
        <end position="224"/>
    </location>
</feature>
<comment type="function">
    <text evidence="17">Catalyzes the dehydration of the S-form of NAD(P)HX at the expense of ADP, which is converted to AMP. Together with NAD(P)HX epimerase, which catalyzes the epimerization of the S- and R-forms, the enzyme allows the repair of both epimers of NAD(P)HX, a damaged form of NAD(P)H that is a result of enzymatic or heat-dependent hydration.</text>
</comment>
<evidence type="ECO:0000256" key="15">
    <source>
        <dbReference type="ARBA" id="ARBA00048238"/>
    </source>
</evidence>
<dbReference type="GO" id="GO:0046872">
    <property type="term" value="F:metal ion binding"/>
    <property type="evidence" value="ECO:0007669"/>
    <property type="project" value="UniProtKB-UniRule"/>
</dbReference>
<dbReference type="SUPFAM" id="SSF53613">
    <property type="entry name" value="Ribokinase-like"/>
    <property type="match status" value="1"/>
</dbReference>
<dbReference type="InterPro" id="IPR017953">
    <property type="entry name" value="Carbohydrate_kinase_pred_CS"/>
</dbReference>
<evidence type="ECO:0000256" key="13">
    <source>
        <dbReference type="ARBA" id="ARBA00023268"/>
    </source>
</evidence>
<comment type="catalytic activity">
    <reaction evidence="2 18 19">
        <text>(6R)-NADPHX = (6S)-NADPHX</text>
        <dbReference type="Rhea" id="RHEA:32227"/>
        <dbReference type="ChEBI" id="CHEBI:64076"/>
        <dbReference type="ChEBI" id="CHEBI:64077"/>
        <dbReference type="EC" id="5.1.99.6"/>
    </reaction>
</comment>
<evidence type="ECO:0000256" key="2">
    <source>
        <dbReference type="ARBA" id="ARBA00000909"/>
    </source>
</evidence>
<dbReference type="PROSITE" id="PS51385">
    <property type="entry name" value="YJEF_N"/>
    <property type="match status" value="1"/>
</dbReference>
<evidence type="ECO:0000256" key="9">
    <source>
        <dbReference type="ARBA" id="ARBA00022958"/>
    </source>
</evidence>
<comment type="catalytic activity">
    <reaction evidence="1 18 19">
        <text>(6R)-NADHX = (6S)-NADHX</text>
        <dbReference type="Rhea" id="RHEA:32215"/>
        <dbReference type="ChEBI" id="CHEBI:64074"/>
        <dbReference type="ChEBI" id="CHEBI:64075"/>
        <dbReference type="EC" id="5.1.99.6"/>
    </reaction>
</comment>
<evidence type="ECO:0000256" key="5">
    <source>
        <dbReference type="ARBA" id="ARBA00022723"/>
    </source>
</evidence>
<keyword evidence="9 18" id="KW-0630">Potassium</keyword>
<dbReference type="GO" id="GO:0046496">
    <property type="term" value="P:nicotinamide nucleotide metabolic process"/>
    <property type="evidence" value="ECO:0007669"/>
    <property type="project" value="UniProtKB-UniRule"/>
</dbReference>
<keyword evidence="7 17" id="KW-0067">ATP-binding</keyword>
<evidence type="ECO:0000256" key="14">
    <source>
        <dbReference type="ARBA" id="ARBA00025153"/>
    </source>
</evidence>
<dbReference type="PROSITE" id="PS51383">
    <property type="entry name" value="YJEF_C_3"/>
    <property type="match status" value="1"/>
</dbReference>
<dbReference type="EC" id="5.1.99.6" evidence="19"/>
<organism evidence="22 23">
    <name type="scientific">Calidifontibacter indicus</name>
    <dbReference type="NCBI Taxonomy" id="419650"/>
    <lineage>
        <taxon>Bacteria</taxon>
        <taxon>Bacillati</taxon>
        <taxon>Actinomycetota</taxon>
        <taxon>Actinomycetes</taxon>
        <taxon>Micrococcales</taxon>
        <taxon>Dermacoccaceae</taxon>
        <taxon>Calidifontibacter</taxon>
    </lineage>
</organism>
<feature type="binding site" evidence="18">
    <location>
        <begin position="140"/>
        <end position="146"/>
    </location>
    <ligand>
        <name>(6S)-NADPHX</name>
        <dbReference type="ChEBI" id="CHEBI:64076"/>
    </ligand>
</feature>
<dbReference type="InterPro" id="IPR004443">
    <property type="entry name" value="YjeF_N_dom"/>
</dbReference>
<keyword evidence="5 18" id="KW-0479">Metal-binding</keyword>
<feature type="binding site" evidence="18">
    <location>
        <position position="168"/>
    </location>
    <ligand>
        <name>(6S)-NADPHX</name>
        <dbReference type="ChEBI" id="CHEBI:64076"/>
    </ligand>
</feature>
<dbReference type="HAMAP" id="MF_01966">
    <property type="entry name" value="NADHX_epimerase"/>
    <property type="match status" value="1"/>
</dbReference>
<evidence type="ECO:0000256" key="1">
    <source>
        <dbReference type="ARBA" id="ARBA00000013"/>
    </source>
</evidence>
<dbReference type="Proteomes" id="UP000256253">
    <property type="component" value="Unassembled WGS sequence"/>
</dbReference>
<evidence type="ECO:0000256" key="6">
    <source>
        <dbReference type="ARBA" id="ARBA00022741"/>
    </source>
</evidence>
<evidence type="ECO:0000256" key="10">
    <source>
        <dbReference type="ARBA" id="ARBA00023027"/>
    </source>
</evidence>
<keyword evidence="6 17" id="KW-0547">Nucleotide-binding</keyword>
<dbReference type="PIRSF" id="PIRSF017184">
    <property type="entry name" value="Nnr"/>
    <property type="match status" value="1"/>
</dbReference>
<evidence type="ECO:0000256" key="8">
    <source>
        <dbReference type="ARBA" id="ARBA00022857"/>
    </source>
</evidence>
<keyword evidence="22" id="KW-0808">Transferase</keyword>
<comment type="caution">
    <text evidence="22">The sequence shown here is derived from an EMBL/GenBank/DDBJ whole genome shotgun (WGS) entry which is preliminary data.</text>
</comment>
<dbReference type="InterPro" id="IPR036652">
    <property type="entry name" value="YjeF_N_dom_sf"/>
</dbReference>
<dbReference type="InterPro" id="IPR030677">
    <property type="entry name" value="Nnr"/>
</dbReference>
<comment type="function">
    <text evidence="18">Catalyzes the epimerization of the S- and R-forms of NAD(P)HX, a damaged form of NAD(P)H that is a result of enzymatic or heat-dependent hydration. This is a prerequisite for the S-specific NAD(P)H-hydrate dehydratase to allow the repair of both epimers of NAD(P)HX.</text>
</comment>
<feature type="binding site" evidence="17">
    <location>
        <position position="315"/>
    </location>
    <ligand>
        <name>(6S)-NADPHX</name>
        <dbReference type="ChEBI" id="CHEBI:64076"/>
    </ligand>
</feature>
<evidence type="ECO:0000256" key="19">
    <source>
        <dbReference type="PIRNR" id="PIRNR017184"/>
    </source>
</evidence>
<evidence type="ECO:0000256" key="17">
    <source>
        <dbReference type="HAMAP-Rule" id="MF_01965"/>
    </source>
</evidence>
<dbReference type="GO" id="GO:0016301">
    <property type="term" value="F:kinase activity"/>
    <property type="evidence" value="ECO:0007669"/>
    <property type="project" value="UniProtKB-KW"/>
</dbReference>
<evidence type="ECO:0000256" key="16">
    <source>
        <dbReference type="ARBA" id="ARBA00049209"/>
    </source>
</evidence>
<keyword evidence="11 18" id="KW-0413">Isomerase</keyword>
<feature type="binding site" evidence="17">
    <location>
        <position position="359"/>
    </location>
    <ligand>
        <name>(6S)-NADPHX</name>
        <dbReference type="ChEBI" id="CHEBI:64076"/>
    </ligand>
</feature>
<evidence type="ECO:0000256" key="3">
    <source>
        <dbReference type="ARBA" id="ARBA00006001"/>
    </source>
</evidence>
<feature type="binding site" evidence="18">
    <location>
        <position position="70"/>
    </location>
    <ligand>
        <name>K(+)</name>
        <dbReference type="ChEBI" id="CHEBI:29103"/>
    </ligand>
</feature>
<dbReference type="PROSITE" id="PS01050">
    <property type="entry name" value="YJEF_C_2"/>
    <property type="match status" value="1"/>
</dbReference>
<comment type="cofactor">
    <cofactor evidence="17">
        <name>Mg(2+)</name>
        <dbReference type="ChEBI" id="CHEBI:18420"/>
    </cofactor>
</comment>
<dbReference type="GO" id="GO:0052856">
    <property type="term" value="F:NAD(P)HX epimerase activity"/>
    <property type="evidence" value="ECO:0007669"/>
    <property type="project" value="UniProtKB-UniRule"/>
</dbReference>
<dbReference type="GO" id="GO:0110051">
    <property type="term" value="P:metabolite repair"/>
    <property type="evidence" value="ECO:0007669"/>
    <property type="project" value="TreeGrafter"/>
</dbReference>
<evidence type="ECO:0000313" key="23">
    <source>
        <dbReference type="Proteomes" id="UP000256253"/>
    </source>
</evidence>
<gene>
    <name evidence="18" type="primary">nnrE</name>
    <name evidence="17" type="synonym">nnrD</name>
    <name evidence="22" type="ORF">DFJ65_1314</name>
</gene>